<dbReference type="AlphaFoldDB" id="A0A839NAT7"/>
<dbReference type="InterPro" id="IPR037143">
    <property type="entry name" value="4-PPantetheinyl_Trfase_dom_sf"/>
</dbReference>
<keyword evidence="1" id="KW-0808">Transferase</keyword>
<dbReference type="GO" id="GO:0008897">
    <property type="term" value="F:holo-[acyl-carrier-protein] synthase activity"/>
    <property type="evidence" value="ECO:0007669"/>
    <property type="project" value="InterPro"/>
</dbReference>
<organism evidence="1 2">
    <name type="scientific">Flexivirga oryzae</name>
    <dbReference type="NCBI Taxonomy" id="1794944"/>
    <lineage>
        <taxon>Bacteria</taxon>
        <taxon>Bacillati</taxon>
        <taxon>Actinomycetota</taxon>
        <taxon>Actinomycetes</taxon>
        <taxon>Micrococcales</taxon>
        <taxon>Dermacoccaceae</taxon>
        <taxon>Flexivirga</taxon>
    </lineage>
</organism>
<evidence type="ECO:0000313" key="2">
    <source>
        <dbReference type="Proteomes" id="UP000559182"/>
    </source>
</evidence>
<dbReference type="EMBL" id="JACHVQ010000002">
    <property type="protein sequence ID" value="MBB2893333.1"/>
    <property type="molecule type" value="Genomic_DNA"/>
</dbReference>
<dbReference type="SUPFAM" id="SSF56214">
    <property type="entry name" value="4'-phosphopantetheinyl transferase"/>
    <property type="match status" value="1"/>
</dbReference>
<reference evidence="1 2" key="1">
    <citation type="submission" date="2020-08" db="EMBL/GenBank/DDBJ databases">
        <title>Sequencing the genomes of 1000 actinobacteria strains.</title>
        <authorList>
            <person name="Klenk H.-P."/>
        </authorList>
    </citation>
    <scope>NUCLEOTIDE SEQUENCE [LARGE SCALE GENOMIC DNA]</scope>
    <source>
        <strain evidence="1 2">DSM 105369</strain>
    </source>
</reference>
<dbReference type="Proteomes" id="UP000559182">
    <property type="component" value="Unassembled WGS sequence"/>
</dbReference>
<evidence type="ECO:0000313" key="1">
    <source>
        <dbReference type="EMBL" id="MBB2893333.1"/>
    </source>
</evidence>
<protein>
    <submittedName>
        <fullName evidence="1">Phosphopantetheinyl transferase (Holo-ACP synthase)</fullName>
    </submittedName>
</protein>
<keyword evidence="2" id="KW-1185">Reference proteome</keyword>
<dbReference type="GO" id="GO:0000287">
    <property type="term" value="F:magnesium ion binding"/>
    <property type="evidence" value="ECO:0007669"/>
    <property type="project" value="InterPro"/>
</dbReference>
<name>A0A839NAT7_9MICO</name>
<dbReference type="Gene3D" id="3.90.470.20">
    <property type="entry name" value="4'-phosphopantetheinyl transferase domain"/>
    <property type="match status" value="1"/>
</dbReference>
<gene>
    <name evidence="1" type="ORF">FHU39_003351</name>
</gene>
<accession>A0A839NAT7</accession>
<proteinExistence type="predicted"/>
<sequence length="81" mass="8439">MGKLLGRGYGQGLTWRDIEIATGWFGEPAIVLHGGARRRQDELGITEIQLSISHQPSVVVAVAVAVAEGAAAEVSSDPLAS</sequence>
<comment type="caution">
    <text evidence="1">The sequence shown here is derived from an EMBL/GenBank/DDBJ whole genome shotgun (WGS) entry which is preliminary data.</text>
</comment>